<sequence>MSENYDNWERLVEAVLRREHDREIALAHSREPSFSSGSSSFISEPGSPIHYDQNIQLGSSSNTVNEAEWERLLLSDYEDIISRSVDPAAYATMKDLYSSLCDSPILLDRGNTVAKLKQVLRFDIRGQIESKILSPKTNYTAYLVFGFTKSYDGSLWSTYGSIGYVNNDKDVDAHKRARTLHLMPGRDKNGNIAVMRPDRWMEVKIGNFYTDQEYNSVLEARVWMNRGDLKSGLIVEGIEFRSIKILESGPAYPNATVRFNHVCVMSQIATPLTSVDHRLSLLTTSTCLN</sequence>
<evidence type="ECO:0000313" key="1">
    <source>
        <dbReference type="EMBL" id="KAL2463290.1"/>
    </source>
</evidence>
<proteinExistence type="predicted"/>
<dbReference type="Proteomes" id="UP001604277">
    <property type="component" value="Unassembled WGS sequence"/>
</dbReference>
<dbReference type="PANTHER" id="PTHR32278">
    <property type="entry name" value="F-BOX DOMAIN-CONTAINING PROTEIN"/>
    <property type="match status" value="1"/>
</dbReference>
<protein>
    <submittedName>
        <fullName evidence="1">F-box protein PP2-B12</fullName>
    </submittedName>
</protein>
<dbReference type="EMBL" id="JBFOLJ010000019">
    <property type="protein sequence ID" value="KAL2463290.1"/>
    <property type="molecule type" value="Genomic_DNA"/>
</dbReference>
<reference evidence="2" key="1">
    <citation type="submission" date="2024-07" db="EMBL/GenBank/DDBJ databases">
        <title>Two chromosome-level genome assemblies of Korean endemic species Abeliophyllum distichum and Forsythia ovata (Oleaceae).</title>
        <authorList>
            <person name="Jang H."/>
        </authorList>
    </citation>
    <scope>NUCLEOTIDE SEQUENCE [LARGE SCALE GENOMIC DNA]</scope>
</reference>
<dbReference type="Pfam" id="PF14299">
    <property type="entry name" value="PP2"/>
    <property type="match status" value="1"/>
</dbReference>
<gene>
    <name evidence="1" type="ORF">Fot_52946</name>
</gene>
<evidence type="ECO:0000313" key="2">
    <source>
        <dbReference type="Proteomes" id="UP001604277"/>
    </source>
</evidence>
<organism evidence="1 2">
    <name type="scientific">Forsythia ovata</name>
    <dbReference type="NCBI Taxonomy" id="205694"/>
    <lineage>
        <taxon>Eukaryota</taxon>
        <taxon>Viridiplantae</taxon>
        <taxon>Streptophyta</taxon>
        <taxon>Embryophyta</taxon>
        <taxon>Tracheophyta</taxon>
        <taxon>Spermatophyta</taxon>
        <taxon>Magnoliopsida</taxon>
        <taxon>eudicotyledons</taxon>
        <taxon>Gunneridae</taxon>
        <taxon>Pentapetalae</taxon>
        <taxon>asterids</taxon>
        <taxon>lamiids</taxon>
        <taxon>Lamiales</taxon>
        <taxon>Oleaceae</taxon>
        <taxon>Forsythieae</taxon>
        <taxon>Forsythia</taxon>
    </lineage>
</organism>
<dbReference type="AlphaFoldDB" id="A0ABD1PHB3"/>
<comment type="caution">
    <text evidence="1">The sequence shown here is derived from an EMBL/GenBank/DDBJ whole genome shotgun (WGS) entry which is preliminary data.</text>
</comment>
<dbReference type="InterPro" id="IPR025886">
    <property type="entry name" value="PP2-like"/>
</dbReference>
<accession>A0ABD1PHB3</accession>
<keyword evidence="2" id="KW-1185">Reference proteome</keyword>
<dbReference type="PANTHER" id="PTHR32278:SF111">
    <property type="entry name" value="F-BOX PROTEIN PP2-B12-RELATED"/>
    <property type="match status" value="1"/>
</dbReference>
<name>A0ABD1PHB3_9LAMI</name>